<evidence type="ECO:0000256" key="2">
    <source>
        <dbReference type="ARBA" id="ARBA00022448"/>
    </source>
</evidence>
<sequence>MFLIVSIGLFVIAVDQTVVATALAAVQADLDTGINWAAWTITVYSLGQVIVMPMAGRLSIRYGPRRILLGAMTLFTVASLCCGFANSIEVLVLLRAVQAVGAGALVPAATGIVVASFGDNRDRALGMFNSIFSVGAITGPLIGGLCVTFLSWRAVFWVNVPLGILIVALSLRYLPPTASGERQTFDALGALLFALSMLGAMLAITHLGGEGASPLSPFFLAAAASGLVLGVLFVLHARRRAEPFIPLRLIHGKGFGVLNLINTLYGVAAHGFSALAPLYAQSRYGLSPLQGGTLLTSRAVGVVAVGGLAVLSLRRTGYRLPILVGLAGFVVSLTLTATSPSGLAPAHWLAMAAAVMGVAMGITVPASNNAGFHLAPDQAPAIAGLRGMFRQTGAIVTVSVATAILSRSADPGVTQGVLFLVIAGVVLAALPLVALIPEHRGSW</sequence>
<feature type="transmembrane region" description="Helical" evidence="7">
    <location>
        <begin position="67"/>
        <end position="86"/>
    </location>
</feature>
<dbReference type="PRINTS" id="PR01035">
    <property type="entry name" value="TCRTETA"/>
</dbReference>
<feature type="transmembrane region" description="Helical" evidence="7">
    <location>
        <begin position="187"/>
        <end position="209"/>
    </location>
</feature>
<feature type="transmembrane region" description="Helical" evidence="7">
    <location>
        <begin position="387"/>
        <end position="405"/>
    </location>
</feature>
<feature type="transmembrane region" description="Helical" evidence="7">
    <location>
        <begin position="346"/>
        <end position="366"/>
    </location>
</feature>
<feature type="transmembrane region" description="Helical" evidence="7">
    <location>
        <begin position="156"/>
        <end position="175"/>
    </location>
</feature>
<dbReference type="Gene3D" id="1.20.1720.10">
    <property type="entry name" value="Multidrug resistance protein D"/>
    <property type="match status" value="1"/>
</dbReference>
<keyword evidence="3" id="KW-1003">Cell membrane</keyword>
<gene>
    <name evidence="9" type="ORF">Psuf_073300</name>
</gene>
<dbReference type="InterPro" id="IPR011701">
    <property type="entry name" value="MFS"/>
</dbReference>
<comment type="subcellular location">
    <subcellularLocation>
        <location evidence="1">Cell membrane</location>
        <topology evidence="1">Multi-pass membrane protein</topology>
    </subcellularLocation>
</comment>
<evidence type="ECO:0000256" key="6">
    <source>
        <dbReference type="ARBA" id="ARBA00023136"/>
    </source>
</evidence>
<reference evidence="9 10" key="2">
    <citation type="submission" date="2020-03" db="EMBL/GenBank/DDBJ databases">
        <authorList>
            <person name="Ichikawa N."/>
            <person name="Kimura A."/>
            <person name="Kitahashi Y."/>
            <person name="Uohara A."/>
        </authorList>
    </citation>
    <scope>NUCLEOTIDE SEQUENCE [LARGE SCALE GENOMIC DNA]</scope>
    <source>
        <strain evidence="9 10">NBRC 105367</strain>
    </source>
</reference>
<keyword evidence="2" id="KW-0813">Transport</keyword>
<reference evidence="9 10" key="1">
    <citation type="submission" date="2020-03" db="EMBL/GenBank/DDBJ databases">
        <title>Whole genome shotgun sequence of Phytohabitans suffuscus NBRC 105367.</title>
        <authorList>
            <person name="Komaki H."/>
            <person name="Tamura T."/>
        </authorList>
    </citation>
    <scope>NUCLEOTIDE SEQUENCE [LARGE SCALE GENOMIC DNA]</scope>
    <source>
        <strain evidence="9 10">NBRC 105367</strain>
    </source>
</reference>
<keyword evidence="10" id="KW-1185">Reference proteome</keyword>
<feature type="transmembrane region" description="Helical" evidence="7">
    <location>
        <begin position="320"/>
        <end position="340"/>
    </location>
</feature>
<keyword evidence="6 7" id="KW-0472">Membrane</keyword>
<keyword evidence="5 7" id="KW-1133">Transmembrane helix</keyword>
<dbReference type="AlphaFoldDB" id="A0A6F8YV48"/>
<dbReference type="GO" id="GO:0005886">
    <property type="term" value="C:plasma membrane"/>
    <property type="evidence" value="ECO:0007669"/>
    <property type="project" value="UniProtKB-SubCell"/>
</dbReference>
<dbReference type="InterPro" id="IPR001958">
    <property type="entry name" value="Tet-R_TetA/multi-R_MdtG-like"/>
</dbReference>
<dbReference type="EMBL" id="AP022871">
    <property type="protein sequence ID" value="BCB90017.1"/>
    <property type="molecule type" value="Genomic_DNA"/>
</dbReference>
<dbReference type="KEGG" id="psuu:Psuf_073300"/>
<proteinExistence type="predicted"/>
<evidence type="ECO:0000256" key="7">
    <source>
        <dbReference type="SAM" id="Phobius"/>
    </source>
</evidence>
<dbReference type="InterPro" id="IPR036259">
    <property type="entry name" value="MFS_trans_sf"/>
</dbReference>
<evidence type="ECO:0000256" key="1">
    <source>
        <dbReference type="ARBA" id="ARBA00004651"/>
    </source>
</evidence>
<evidence type="ECO:0000256" key="4">
    <source>
        <dbReference type="ARBA" id="ARBA00022692"/>
    </source>
</evidence>
<dbReference type="Proteomes" id="UP000503011">
    <property type="component" value="Chromosome"/>
</dbReference>
<evidence type="ECO:0000256" key="3">
    <source>
        <dbReference type="ARBA" id="ARBA00022475"/>
    </source>
</evidence>
<dbReference type="GO" id="GO:0022857">
    <property type="term" value="F:transmembrane transporter activity"/>
    <property type="evidence" value="ECO:0007669"/>
    <property type="project" value="InterPro"/>
</dbReference>
<dbReference type="Pfam" id="PF07690">
    <property type="entry name" value="MFS_1"/>
    <property type="match status" value="1"/>
</dbReference>
<keyword evidence="4 7" id="KW-0812">Transmembrane</keyword>
<dbReference type="PANTHER" id="PTHR42718:SF46">
    <property type="entry name" value="BLR6921 PROTEIN"/>
    <property type="match status" value="1"/>
</dbReference>
<dbReference type="SUPFAM" id="SSF103473">
    <property type="entry name" value="MFS general substrate transporter"/>
    <property type="match status" value="1"/>
</dbReference>
<dbReference type="PROSITE" id="PS50850">
    <property type="entry name" value="MFS"/>
    <property type="match status" value="1"/>
</dbReference>
<feature type="transmembrane region" description="Helical" evidence="7">
    <location>
        <begin position="127"/>
        <end position="150"/>
    </location>
</feature>
<dbReference type="PANTHER" id="PTHR42718">
    <property type="entry name" value="MAJOR FACILITATOR SUPERFAMILY MULTIDRUG TRANSPORTER MFSC"/>
    <property type="match status" value="1"/>
</dbReference>
<dbReference type="InterPro" id="IPR020846">
    <property type="entry name" value="MFS_dom"/>
</dbReference>
<evidence type="ECO:0000313" key="9">
    <source>
        <dbReference type="EMBL" id="BCB90017.1"/>
    </source>
</evidence>
<feature type="transmembrane region" description="Helical" evidence="7">
    <location>
        <begin position="256"/>
        <end position="280"/>
    </location>
</feature>
<feature type="transmembrane region" description="Helical" evidence="7">
    <location>
        <begin position="292"/>
        <end position="313"/>
    </location>
</feature>
<protein>
    <submittedName>
        <fullName evidence="9">MFS transporter</fullName>
    </submittedName>
</protein>
<feature type="transmembrane region" description="Helical" evidence="7">
    <location>
        <begin position="215"/>
        <end position="235"/>
    </location>
</feature>
<organism evidence="9 10">
    <name type="scientific">Phytohabitans suffuscus</name>
    <dbReference type="NCBI Taxonomy" id="624315"/>
    <lineage>
        <taxon>Bacteria</taxon>
        <taxon>Bacillati</taxon>
        <taxon>Actinomycetota</taxon>
        <taxon>Actinomycetes</taxon>
        <taxon>Micromonosporales</taxon>
        <taxon>Micromonosporaceae</taxon>
    </lineage>
</organism>
<feature type="transmembrane region" description="Helical" evidence="7">
    <location>
        <begin position="417"/>
        <end position="436"/>
    </location>
</feature>
<evidence type="ECO:0000256" key="5">
    <source>
        <dbReference type="ARBA" id="ARBA00022989"/>
    </source>
</evidence>
<accession>A0A6F8YV48</accession>
<dbReference type="Gene3D" id="1.20.1250.20">
    <property type="entry name" value="MFS general substrate transporter like domains"/>
    <property type="match status" value="1"/>
</dbReference>
<feature type="transmembrane region" description="Helical" evidence="7">
    <location>
        <begin position="92"/>
        <end position="115"/>
    </location>
</feature>
<feature type="transmembrane region" description="Helical" evidence="7">
    <location>
        <begin position="34"/>
        <end position="55"/>
    </location>
</feature>
<name>A0A6F8YV48_9ACTN</name>
<feature type="domain" description="Major facilitator superfamily (MFS) profile" evidence="8">
    <location>
        <begin position="1"/>
        <end position="440"/>
    </location>
</feature>
<evidence type="ECO:0000313" key="10">
    <source>
        <dbReference type="Proteomes" id="UP000503011"/>
    </source>
</evidence>
<evidence type="ECO:0000259" key="8">
    <source>
        <dbReference type="PROSITE" id="PS50850"/>
    </source>
</evidence>